<organism evidence="3 4">
    <name type="scientific">Candidatus Buchananbacteria bacterium RIFCSPHIGHO2_02_FULL_56_16</name>
    <dbReference type="NCBI Taxonomy" id="1797542"/>
    <lineage>
        <taxon>Bacteria</taxon>
        <taxon>Candidatus Buchananiibacteriota</taxon>
    </lineage>
</organism>
<comment type="caution">
    <text evidence="3">The sequence shown here is derived from an EMBL/GenBank/DDBJ whole genome shotgun (WGS) entry which is preliminary data.</text>
</comment>
<keyword evidence="1" id="KW-0472">Membrane</keyword>
<dbReference type="Proteomes" id="UP000177310">
    <property type="component" value="Unassembled WGS sequence"/>
</dbReference>
<dbReference type="InterPro" id="IPR013785">
    <property type="entry name" value="Aldolase_TIM"/>
</dbReference>
<dbReference type="STRING" id="1797542.A3J59_04475"/>
<reference evidence="3 4" key="1">
    <citation type="journal article" date="2016" name="Nat. Commun.">
        <title>Thousands of microbial genomes shed light on interconnected biogeochemical processes in an aquifer system.</title>
        <authorList>
            <person name="Anantharaman K."/>
            <person name="Brown C.T."/>
            <person name="Hug L.A."/>
            <person name="Sharon I."/>
            <person name="Castelle C.J."/>
            <person name="Probst A.J."/>
            <person name="Thomas B.C."/>
            <person name="Singh A."/>
            <person name="Wilkins M.J."/>
            <person name="Karaoz U."/>
            <person name="Brodie E.L."/>
            <person name="Williams K.H."/>
            <person name="Hubbard S.S."/>
            <person name="Banfield J.F."/>
        </authorList>
    </citation>
    <scope>NUCLEOTIDE SEQUENCE [LARGE SCALE GENOMIC DNA]</scope>
</reference>
<protein>
    <recommendedName>
        <fullName evidence="2">DUF2090 domain-containing protein</fullName>
    </recommendedName>
</protein>
<dbReference type="Pfam" id="PF09863">
    <property type="entry name" value="DUF2090"/>
    <property type="match status" value="1"/>
</dbReference>
<keyword evidence="1" id="KW-0812">Transmembrane</keyword>
<feature type="transmembrane region" description="Helical" evidence="1">
    <location>
        <begin position="362"/>
        <end position="382"/>
    </location>
</feature>
<name>A0A1G1YGH7_9BACT</name>
<dbReference type="Gene3D" id="3.20.20.70">
    <property type="entry name" value="Aldolase class I"/>
    <property type="match status" value="1"/>
</dbReference>
<feature type="transmembrane region" description="Helical" evidence="1">
    <location>
        <begin position="394"/>
        <end position="415"/>
    </location>
</feature>
<evidence type="ECO:0000313" key="3">
    <source>
        <dbReference type="EMBL" id="OGY51361.1"/>
    </source>
</evidence>
<dbReference type="EMBL" id="MHIL01000019">
    <property type="protein sequence ID" value="OGY51361.1"/>
    <property type="molecule type" value="Genomic_DNA"/>
</dbReference>
<feature type="transmembrane region" description="Helical" evidence="1">
    <location>
        <begin position="335"/>
        <end position="356"/>
    </location>
</feature>
<gene>
    <name evidence="3" type="ORF">A3J59_04475</name>
</gene>
<proteinExistence type="predicted"/>
<keyword evidence="1" id="KW-1133">Transmembrane helix</keyword>
<evidence type="ECO:0000259" key="2">
    <source>
        <dbReference type="Pfam" id="PF09863"/>
    </source>
</evidence>
<accession>A0A1G1YGH7</accession>
<evidence type="ECO:0000256" key="1">
    <source>
        <dbReference type="SAM" id="Phobius"/>
    </source>
</evidence>
<evidence type="ECO:0000313" key="4">
    <source>
        <dbReference type="Proteomes" id="UP000177310"/>
    </source>
</evidence>
<dbReference type="InterPro" id="IPR018659">
    <property type="entry name" value="DUF2090"/>
</dbReference>
<sequence length="421" mass="47138">MPLGYTNPLFILPFDHRSSFMKKMFGIEGRQPTAEETKLIASYKQLIYDGFKLAVEGGGVPKESAAILTDEQFGDAVLKDAAKTGYTFCLATEKSGSDEFDFEYGEAFASHIEQYHPTIVKALIRYNPEENQEMNARQRKRLEILSNFCHQSGYKFLIEPLVPASATQLERVGNDQHRYDNEIRPALMVKMIAELQADEVEPDIWKIEGFEQPAHYEKIVAQARSGIGRGDVAAVVLGRGADDAQVETWLRAGAGVDGIVGFAIGRTIFWQPLVDYKENKISAEQATRKISDNYLRFYSLFIKENTQKAKINPVAPNHLKYKVILPRPFGIAGRLFVSVFFTYFALVLLPFGIAFPGSGVDTLGHVFIAGLPFILVPILYGIKKLRQGDKVSAFVLLAPPCLYLSDVMVALYEILFTDRWG</sequence>
<dbReference type="SUPFAM" id="SSF51569">
    <property type="entry name" value="Aldolase"/>
    <property type="match status" value="1"/>
</dbReference>
<feature type="domain" description="DUF2090" evidence="2">
    <location>
        <begin position="8"/>
        <end position="300"/>
    </location>
</feature>
<dbReference type="AlphaFoldDB" id="A0A1G1YGH7"/>